<dbReference type="SUPFAM" id="SSF51905">
    <property type="entry name" value="FAD/NAD(P)-binding domain"/>
    <property type="match status" value="1"/>
</dbReference>
<dbReference type="Gene3D" id="3.50.50.60">
    <property type="entry name" value="FAD/NAD(P)-binding domain"/>
    <property type="match status" value="1"/>
</dbReference>
<sequence length="469" mass="51260">MALDDLSPVTILSRSLSQPENRYEEEIYLIRRLLLPSVPPDGDHLMKLVPYWLDSIAPVSGTDLSEFPTHADVVVVGGGFTGLSAARTLAKAGKTVVVLEADQIACHASGRNGGHVNNGTAGNFQAMAGKYGLEQAIALYRFFDDAVDTVEQIVTTEDINCDFRRCGKLKVAWTEKHLAGLRADQEAVKQHVDPETDLLDRDEVAAEIGGSTTFEGGILYRKSAQMHVGKFGSALAGKAMLAGAKIFENTPMTALRRAGSMFEVSSSAGVIQAQNVLLATGTSRKAPSWFRRRIMPVGSFIVATAPMPEDLFSRILPGRRNVVTTRNIHNYFRTTADRRLIFGGRANFSQSSEKSDIQSGQILHAALTEIYPELEGTEIDYCWGGNVDMSVDRLPHAGEWNGVTYAMGLSGHGVQMSVHLGHLLGRKLAGEQVDIPVWNRPWQPIPAYGIATHFMPIVGAYYRTKDKYL</sequence>
<dbReference type="GO" id="GO:0005737">
    <property type="term" value="C:cytoplasm"/>
    <property type="evidence" value="ECO:0007669"/>
    <property type="project" value="TreeGrafter"/>
</dbReference>
<evidence type="ECO:0000313" key="4">
    <source>
        <dbReference type="Proteomes" id="UP000323560"/>
    </source>
</evidence>
<reference evidence="3 4" key="1">
    <citation type="submission" date="2019-08" db="EMBL/GenBank/DDBJ databases">
        <title>Gluconobacter frateurii HD924 genome.</title>
        <authorList>
            <person name="Liu Y."/>
            <person name="Zhang P."/>
        </authorList>
    </citation>
    <scope>NUCLEOTIDE SEQUENCE [LARGE SCALE GENOMIC DNA]</scope>
    <source>
        <strain evidence="3 4">HD924</strain>
    </source>
</reference>
<accession>A0AAP9EPS8</accession>
<proteinExistence type="predicted"/>
<dbReference type="GO" id="GO:0016491">
    <property type="term" value="F:oxidoreductase activity"/>
    <property type="evidence" value="ECO:0007669"/>
    <property type="project" value="UniProtKB-KW"/>
</dbReference>
<dbReference type="PANTHER" id="PTHR13847:SF281">
    <property type="entry name" value="FAD DEPENDENT OXIDOREDUCTASE DOMAIN-CONTAINING PROTEIN"/>
    <property type="match status" value="1"/>
</dbReference>
<dbReference type="InterPro" id="IPR006076">
    <property type="entry name" value="FAD-dep_OxRdtase"/>
</dbReference>
<gene>
    <name evidence="3" type="ORF">FXF46_02360</name>
</gene>
<protein>
    <submittedName>
        <fullName evidence="3">FAD-binding oxidoreductase</fullName>
    </submittedName>
</protein>
<evidence type="ECO:0000313" key="3">
    <source>
        <dbReference type="EMBL" id="QEH95233.1"/>
    </source>
</evidence>
<name>A0AAP9EPS8_GLUTH</name>
<dbReference type="Pfam" id="PF01266">
    <property type="entry name" value="DAO"/>
    <property type="match status" value="1"/>
</dbReference>
<dbReference type="KEGG" id="gti:FXF46_02360"/>
<dbReference type="Proteomes" id="UP000323560">
    <property type="component" value="Chromosome"/>
</dbReference>
<organism evidence="3 4">
    <name type="scientific">Gluconobacter thailandicus</name>
    <dbReference type="NCBI Taxonomy" id="257438"/>
    <lineage>
        <taxon>Bacteria</taxon>
        <taxon>Pseudomonadati</taxon>
        <taxon>Pseudomonadota</taxon>
        <taxon>Alphaproteobacteria</taxon>
        <taxon>Acetobacterales</taxon>
        <taxon>Acetobacteraceae</taxon>
        <taxon>Gluconobacter</taxon>
    </lineage>
</organism>
<feature type="domain" description="FAD dependent oxidoreductase" evidence="2">
    <location>
        <begin position="72"/>
        <end position="424"/>
    </location>
</feature>
<dbReference type="EMBL" id="CP043043">
    <property type="protein sequence ID" value="QEH95233.1"/>
    <property type="molecule type" value="Genomic_DNA"/>
</dbReference>
<evidence type="ECO:0000259" key="2">
    <source>
        <dbReference type="Pfam" id="PF01266"/>
    </source>
</evidence>
<dbReference type="InterPro" id="IPR036188">
    <property type="entry name" value="FAD/NAD-bd_sf"/>
</dbReference>
<dbReference type="AlphaFoldDB" id="A0AAP9EPS8"/>
<dbReference type="Gene3D" id="3.30.9.10">
    <property type="entry name" value="D-Amino Acid Oxidase, subunit A, domain 2"/>
    <property type="match status" value="1"/>
</dbReference>
<dbReference type="PANTHER" id="PTHR13847">
    <property type="entry name" value="SARCOSINE DEHYDROGENASE-RELATED"/>
    <property type="match status" value="1"/>
</dbReference>
<evidence type="ECO:0000256" key="1">
    <source>
        <dbReference type="ARBA" id="ARBA00023002"/>
    </source>
</evidence>
<keyword evidence="1" id="KW-0560">Oxidoreductase</keyword>